<evidence type="ECO:0000256" key="1">
    <source>
        <dbReference type="ARBA" id="ARBA00001576"/>
    </source>
</evidence>
<evidence type="ECO:0000256" key="5">
    <source>
        <dbReference type="ARBA" id="ARBA00022801"/>
    </source>
</evidence>
<evidence type="ECO:0000313" key="9">
    <source>
        <dbReference type="Proteomes" id="UP000695000"/>
    </source>
</evidence>
<evidence type="ECO:0000313" key="10">
    <source>
        <dbReference type="RefSeq" id="XP_017782100.1"/>
    </source>
</evidence>
<evidence type="ECO:0000256" key="2">
    <source>
        <dbReference type="ARBA" id="ARBA00005615"/>
    </source>
</evidence>
<dbReference type="GeneID" id="108566623"/>
<evidence type="ECO:0000256" key="8">
    <source>
        <dbReference type="SAM" id="SignalP"/>
    </source>
</evidence>
<evidence type="ECO:0000256" key="7">
    <source>
        <dbReference type="RuleBase" id="RU361180"/>
    </source>
</evidence>
<dbReference type="RefSeq" id="XP_017782100.1">
    <property type="nucleotide sequence ID" value="XM_017926611.1"/>
</dbReference>
<dbReference type="PANTHER" id="PTHR23403">
    <property type="entry name" value="TREHALASE"/>
    <property type="match status" value="1"/>
</dbReference>
<dbReference type="Gene3D" id="1.50.10.10">
    <property type="match status" value="1"/>
</dbReference>
<evidence type="ECO:0000256" key="3">
    <source>
        <dbReference type="ARBA" id="ARBA00012757"/>
    </source>
</evidence>
<dbReference type="PROSITE" id="PS00928">
    <property type="entry name" value="TREHALASE_2"/>
    <property type="match status" value="1"/>
</dbReference>
<dbReference type="PRINTS" id="PR00744">
    <property type="entry name" value="GLHYDRLASE37"/>
</dbReference>
<keyword evidence="6 7" id="KW-0326">Glycosidase</keyword>
<evidence type="ECO:0000256" key="4">
    <source>
        <dbReference type="ARBA" id="ARBA00019905"/>
    </source>
</evidence>
<dbReference type="InterPro" id="IPR008928">
    <property type="entry name" value="6-hairpin_glycosidase_sf"/>
</dbReference>
<dbReference type="PANTHER" id="PTHR23403:SF1">
    <property type="entry name" value="TREHALASE"/>
    <property type="match status" value="1"/>
</dbReference>
<dbReference type="Proteomes" id="UP000695000">
    <property type="component" value="Unplaced"/>
</dbReference>
<dbReference type="PROSITE" id="PS00927">
    <property type="entry name" value="TREHALASE_1"/>
    <property type="match status" value="1"/>
</dbReference>
<keyword evidence="8" id="KW-0732">Signal</keyword>
<dbReference type="EC" id="3.2.1.28" evidence="3 7"/>
<dbReference type="SUPFAM" id="SSF48208">
    <property type="entry name" value="Six-hairpin glycosidases"/>
    <property type="match status" value="1"/>
</dbReference>
<keyword evidence="9" id="KW-1185">Reference proteome</keyword>
<keyword evidence="5 7" id="KW-0378">Hydrolase</keyword>
<evidence type="ECO:0000256" key="6">
    <source>
        <dbReference type="ARBA" id="ARBA00023295"/>
    </source>
</evidence>
<feature type="chain" id="PRO_5045432410" description="Trehalase" evidence="8">
    <location>
        <begin position="24"/>
        <end position="569"/>
    </location>
</feature>
<accession>A0ABM1N5K0</accession>
<dbReference type="InterPro" id="IPR018232">
    <property type="entry name" value="Glyco_hydro_37_CS"/>
</dbReference>
<reference evidence="10" key="1">
    <citation type="submission" date="2025-08" db="UniProtKB">
        <authorList>
            <consortium name="RefSeq"/>
        </authorList>
    </citation>
    <scope>IDENTIFICATION</scope>
    <source>
        <tissue evidence="10">Whole Larva</tissue>
    </source>
</reference>
<comment type="catalytic activity">
    <reaction evidence="1 7">
        <text>alpha,alpha-trehalose + H2O = alpha-D-glucose + beta-D-glucose</text>
        <dbReference type="Rhea" id="RHEA:32675"/>
        <dbReference type="ChEBI" id="CHEBI:15377"/>
        <dbReference type="ChEBI" id="CHEBI:15903"/>
        <dbReference type="ChEBI" id="CHEBI:16551"/>
        <dbReference type="ChEBI" id="CHEBI:17925"/>
        <dbReference type="EC" id="3.2.1.28"/>
    </reaction>
</comment>
<dbReference type="InterPro" id="IPR001661">
    <property type="entry name" value="Glyco_hydro_37"/>
</dbReference>
<protein>
    <recommendedName>
        <fullName evidence="4 7">Trehalase</fullName>
        <ecNumber evidence="3 7">3.2.1.28</ecNumber>
    </recommendedName>
    <alternativeName>
        <fullName evidence="7">Alpha-trehalose glucohydrolase</fullName>
    </alternativeName>
</protein>
<gene>
    <name evidence="10" type="primary">LOC108566623</name>
</gene>
<feature type="signal peptide" evidence="8">
    <location>
        <begin position="1"/>
        <end position="23"/>
    </location>
</feature>
<comment type="similarity">
    <text evidence="2 7">Belongs to the glycosyl hydrolase 37 family.</text>
</comment>
<organism evidence="9 10">
    <name type="scientific">Nicrophorus vespilloides</name>
    <name type="common">Boreal carrion beetle</name>
    <dbReference type="NCBI Taxonomy" id="110193"/>
    <lineage>
        <taxon>Eukaryota</taxon>
        <taxon>Metazoa</taxon>
        <taxon>Ecdysozoa</taxon>
        <taxon>Arthropoda</taxon>
        <taxon>Hexapoda</taxon>
        <taxon>Insecta</taxon>
        <taxon>Pterygota</taxon>
        <taxon>Neoptera</taxon>
        <taxon>Endopterygota</taxon>
        <taxon>Coleoptera</taxon>
        <taxon>Polyphaga</taxon>
        <taxon>Staphyliniformia</taxon>
        <taxon>Silphidae</taxon>
        <taxon>Nicrophorinae</taxon>
        <taxon>Nicrophorus</taxon>
    </lineage>
</organism>
<name>A0ABM1N5K0_NICVS</name>
<dbReference type="Pfam" id="PF01204">
    <property type="entry name" value="Trehalase"/>
    <property type="match status" value="1"/>
</dbReference>
<dbReference type="InterPro" id="IPR012341">
    <property type="entry name" value="6hp_glycosidase-like_sf"/>
</dbReference>
<sequence length="569" mass="65372">MLLPTNVVVALLLIAGAASSVSSSSLSSLSSQQQKQLPPTCDSKIYCQGNLLHTVQMAEVFPDSKSFVDMHMKMDPEEILKDFDVFMDEHKGEPSKDDVKKFVTDHFDSGNELSEWTPNDYNPEPEFLKDINDTDMHKFAKDLVGVWPKLTRIMKPEVREHPERYSILPVTEGFIIPGGRFKETYYWDTYWIIKGLLISGMHETARGMLDNFVTLIKEYGFIPNGFRKYYLKRSQPPLFTPMVKSYIDATEDVAWLKDNIQYLDAELQYWVDNKMVSVKKNKMTLKMFNYKPESLGPRPESYREDYLTVDHFPESEKQRVYTDLKGGAESGWDYTTRWIFDAEGTPNSNLSDIHTSRSIPVDLNSFLYRAFSDLSKMYLKTHQLDKSKKWLERAIKLKTAISLVFWNSDDGIWYDFDNVLGIQRKYFWPSNLAPLWTGAFNTLNKNIGDKVVDYLEKNKVFQYCGGTPASLIRSGEQWDFPNAWPPLQAIMVQGLQKSGSEKAKKKAEELATAWLHANIVGFTETGEMFEKYDAEVPGQYGGGGEYTVQSGFGWTNGVALEFIKEYYTH</sequence>
<proteinExistence type="inferred from homology"/>